<feature type="transmembrane region" description="Helical" evidence="1">
    <location>
        <begin position="35"/>
        <end position="53"/>
    </location>
</feature>
<name>A0A1E7WY09_9BURK</name>
<gene>
    <name evidence="2" type="ORF">DUPY_16220</name>
</gene>
<comment type="caution">
    <text evidence="2">The sequence shown here is derived from an EMBL/GenBank/DDBJ whole genome shotgun (WGS) entry which is preliminary data.</text>
</comment>
<accession>A0A1E7WY09</accession>
<keyword evidence="1" id="KW-1133">Transmembrane helix</keyword>
<evidence type="ECO:0000313" key="3">
    <source>
        <dbReference type="Proteomes" id="UP000175989"/>
    </source>
</evidence>
<keyword evidence="1" id="KW-0472">Membrane</keyword>
<protein>
    <recommendedName>
        <fullName evidence="4">DUF1453 domain-containing protein</fullName>
    </recommendedName>
</protein>
<proteinExistence type="predicted"/>
<dbReference type="Proteomes" id="UP000175989">
    <property type="component" value="Unassembled WGS sequence"/>
</dbReference>
<feature type="transmembrane region" description="Helical" evidence="1">
    <location>
        <begin position="59"/>
        <end position="76"/>
    </location>
</feature>
<dbReference type="PATRIC" id="fig|762836.4.peg.1692"/>
<sequence length="177" mass="20118">MEMTTIVLLLLVPVAVWRIYSRLKAMLVRTQSELWKHYTMAAIMAAALLILLVLSIGKWPALGALVTGAALGAYLGRRQFSLTRLRNLPEGFFYTPDRRLPLLIIMLFVSRLIYRLFEAYLHMHDGIALDPDFLGSPVTTVVFGLLAGFYLTYSVLLVRWHKSQTPLPKPINIFDIK</sequence>
<evidence type="ECO:0000313" key="2">
    <source>
        <dbReference type="EMBL" id="OFA04736.1"/>
    </source>
</evidence>
<feature type="transmembrane region" description="Helical" evidence="1">
    <location>
        <begin position="137"/>
        <end position="158"/>
    </location>
</feature>
<feature type="transmembrane region" description="Helical" evidence="1">
    <location>
        <begin position="100"/>
        <end position="117"/>
    </location>
</feature>
<keyword evidence="1" id="KW-0812">Transmembrane</keyword>
<evidence type="ECO:0008006" key="4">
    <source>
        <dbReference type="Google" id="ProtNLM"/>
    </source>
</evidence>
<organism evidence="2 3">
    <name type="scientific">Duganella phyllosphaerae</name>
    <dbReference type="NCBI Taxonomy" id="762836"/>
    <lineage>
        <taxon>Bacteria</taxon>
        <taxon>Pseudomonadati</taxon>
        <taxon>Pseudomonadota</taxon>
        <taxon>Betaproteobacteria</taxon>
        <taxon>Burkholderiales</taxon>
        <taxon>Oxalobacteraceae</taxon>
        <taxon>Telluria group</taxon>
        <taxon>Duganella</taxon>
    </lineage>
</organism>
<reference evidence="3" key="1">
    <citation type="journal article" date="2016" name="Front. Microbiol.">
        <title>Molecular Keys to the Janthinobacterium and Duganella spp. Interaction with the Plant Pathogen Fusarium graminearum.</title>
        <authorList>
            <person name="Haack F.S."/>
            <person name="Poehlein A."/>
            <person name="Kroger C."/>
            <person name="Voigt C.A."/>
            <person name="Piepenbring M."/>
            <person name="Bode H.B."/>
            <person name="Daniel R."/>
            <person name="Schafer W."/>
            <person name="Streit W.R."/>
        </authorList>
    </citation>
    <scope>NUCLEOTIDE SEQUENCE [LARGE SCALE GENOMIC DNA]</scope>
    <source>
        <strain evidence="3">T54</strain>
    </source>
</reference>
<dbReference type="EMBL" id="LROM01000068">
    <property type="protein sequence ID" value="OFA04736.1"/>
    <property type="molecule type" value="Genomic_DNA"/>
</dbReference>
<dbReference type="InterPro" id="IPR058247">
    <property type="entry name" value="DUF1453"/>
</dbReference>
<dbReference type="Pfam" id="PF07301">
    <property type="entry name" value="DUF1453"/>
    <property type="match status" value="1"/>
</dbReference>
<feature type="transmembrane region" description="Helical" evidence="1">
    <location>
        <begin position="6"/>
        <end position="23"/>
    </location>
</feature>
<keyword evidence="3" id="KW-1185">Reference proteome</keyword>
<evidence type="ECO:0000256" key="1">
    <source>
        <dbReference type="SAM" id="Phobius"/>
    </source>
</evidence>
<dbReference type="AlphaFoldDB" id="A0A1E7WY09"/>